<keyword evidence="2" id="KW-1185">Reference proteome</keyword>
<name>A0ABR1YXQ3_9PEZI</name>
<accession>A0ABR1YXQ3</accession>
<dbReference type="Proteomes" id="UP001492380">
    <property type="component" value="Unassembled WGS sequence"/>
</dbReference>
<organism evidence="1 2">
    <name type="scientific">Phyllosticta capitalensis</name>
    <dbReference type="NCBI Taxonomy" id="121624"/>
    <lineage>
        <taxon>Eukaryota</taxon>
        <taxon>Fungi</taxon>
        <taxon>Dikarya</taxon>
        <taxon>Ascomycota</taxon>
        <taxon>Pezizomycotina</taxon>
        <taxon>Dothideomycetes</taxon>
        <taxon>Dothideomycetes incertae sedis</taxon>
        <taxon>Botryosphaeriales</taxon>
        <taxon>Phyllostictaceae</taxon>
        <taxon>Phyllosticta</taxon>
    </lineage>
</organism>
<dbReference type="EMBL" id="JBBWRZ010000002">
    <property type="protein sequence ID" value="KAK8243501.1"/>
    <property type="molecule type" value="Genomic_DNA"/>
</dbReference>
<evidence type="ECO:0000313" key="1">
    <source>
        <dbReference type="EMBL" id="KAK8243501.1"/>
    </source>
</evidence>
<reference evidence="1 2" key="1">
    <citation type="submission" date="2024-04" db="EMBL/GenBank/DDBJ databases">
        <title>Phyllosticta paracitricarpa is synonymous to the EU quarantine fungus P. citricarpa based on phylogenomic analyses.</title>
        <authorList>
            <consortium name="Lawrence Berkeley National Laboratory"/>
            <person name="Van Ingen-Buijs V.A."/>
            <person name="Van Westerhoven A.C."/>
            <person name="Haridas S."/>
            <person name="Skiadas P."/>
            <person name="Martin F."/>
            <person name="Groenewald J.Z."/>
            <person name="Crous P.W."/>
            <person name="Seidl M.F."/>
        </authorList>
    </citation>
    <scope>NUCLEOTIDE SEQUENCE [LARGE SCALE GENOMIC DNA]</scope>
    <source>
        <strain evidence="1 2">CBS 123374</strain>
    </source>
</reference>
<sequence>MGFHSSPDPYPKQRRGASILCNMVAAYALHLSNNIILLRSHQVCTFSSKLQELQQDVSSSVDVIQTATVFLDNFSYFPASERGREVLALVRELRHHMFALRGAVISIGYDMLIRLEPSVGTVDADKIEAYSHDLFEDLRESWGRVNRATDVLASLLRGAGPDSLGSWHRGAKRKADMNPPCHTSRDCWCLEIKTSRPVFNMVFLMARVQKLVRLSPQHEEKVIVL</sequence>
<gene>
    <name evidence="1" type="ORF">HDK90DRAFT_124866</name>
</gene>
<evidence type="ECO:0000313" key="2">
    <source>
        <dbReference type="Proteomes" id="UP001492380"/>
    </source>
</evidence>
<protein>
    <submittedName>
        <fullName evidence="1">Uncharacterized protein</fullName>
    </submittedName>
</protein>
<comment type="caution">
    <text evidence="1">The sequence shown here is derived from an EMBL/GenBank/DDBJ whole genome shotgun (WGS) entry which is preliminary data.</text>
</comment>
<proteinExistence type="predicted"/>